<keyword evidence="1" id="KW-1133">Transmembrane helix</keyword>
<reference evidence="2 3" key="1">
    <citation type="submission" date="2023-07" db="EMBL/GenBank/DDBJ databases">
        <title>Genomic Encyclopedia of Type Strains, Phase IV (KMG-IV): sequencing the most valuable type-strain genomes for metagenomic binning, comparative biology and taxonomic classification.</title>
        <authorList>
            <person name="Goeker M."/>
        </authorList>
    </citation>
    <scope>NUCLEOTIDE SEQUENCE [LARGE SCALE GENOMIC DNA]</scope>
    <source>
        <strain evidence="2 3">DSM 17723</strain>
    </source>
</reference>
<protein>
    <submittedName>
        <fullName evidence="2">Uncharacterized protein</fullName>
    </submittedName>
</protein>
<organism evidence="2 3">
    <name type="scientific">Metabacillus niabensis</name>
    <dbReference type="NCBI Taxonomy" id="324854"/>
    <lineage>
        <taxon>Bacteria</taxon>
        <taxon>Bacillati</taxon>
        <taxon>Bacillota</taxon>
        <taxon>Bacilli</taxon>
        <taxon>Bacillales</taxon>
        <taxon>Bacillaceae</taxon>
        <taxon>Metabacillus</taxon>
    </lineage>
</organism>
<comment type="caution">
    <text evidence="2">The sequence shown here is derived from an EMBL/GenBank/DDBJ whole genome shotgun (WGS) entry which is preliminary data.</text>
</comment>
<keyword evidence="1" id="KW-0812">Transmembrane</keyword>
<dbReference type="EMBL" id="JAUSTZ010000008">
    <property type="protein sequence ID" value="MDQ0227279.1"/>
    <property type="molecule type" value="Genomic_DNA"/>
</dbReference>
<accession>A0ABT9Z4T3</accession>
<evidence type="ECO:0000256" key="1">
    <source>
        <dbReference type="SAM" id="Phobius"/>
    </source>
</evidence>
<evidence type="ECO:0000313" key="2">
    <source>
        <dbReference type="EMBL" id="MDQ0227279.1"/>
    </source>
</evidence>
<feature type="transmembrane region" description="Helical" evidence="1">
    <location>
        <begin position="31"/>
        <end position="49"/>
    </location>
</feature>
<feature type="transmembrane region" description="Helical" evidence="1">
    <location>
        <begin position="95"/>
        <end position="114"/>
    </location>
</feature>
<feature type="transmembrane region" description="Helical" evidence="1">
    <location>
        <begin position="7"/>
        <end position="25"/>
    </location>
</feature>
<keyword evidence="1" id="KW-0472">Membrane</keyword>
<sequence>MTSRQHILFNLTMTTISWLSLIFLGKRNIKRYFIASTLIGIFEMINHLYGHQHKWWKFYDKPKSLIRNEFSFDYGPYIPMSMWILKFSYGNFKKFAILNAFLDGLFVILFVPFLKKIKIVRLHRLNYFQFFIYIHYKAYILYGIQYLFEKVRYS</sequence>
<feature type="transmembrane region" description="Helical" evidence="1">
    <location>
        <begin position="126"/>
        <end position="148"/>
    </location>
</feature>
<keyword evidence="3" id="KW-1185">Reference proteome</keyword>
<gene>
    <name evidence="2" type="ORF">J2S02_003624</name>
</gene>
<name>A0ABT9Z4T3_9BACI</name>
<proteinExistence type="predicted"/>
<dbReference type="Proteomes" id="UP001232245">
    <property type="component" value="Unassembled WGS sequence"/>
</dbReference>
<evidence type="ECO:0000313" key="3">
    <source>
        <dbReference type="Proteomes" id="UP001232245"/>
    </source>
</evidence>